<comment type="caution">
    <text evidence="1">The sequence shown here is derived from an EMBL/GenBank/DDBJ whole genome shotgun (WGS) entry which is preliminary data.</text>
</comment>
<keyword evidence="2" id="KW-1185">Reference proteome</keyword>
<dbReference type="Proteomes" id="UP001374952">
    <property type="component" value="Unassembled WGS sequence"/>
</dbReference>
<evidence type="ECO:0000313" key="2">
    <source>
        <dbReference type="Proteomes" id="UP001374952"/>
    </source>
</evidence>
<keyword evidence="1" id="KW-0378">Hydrolase</keyword>
<sequence length="439" mass="50779">MQPQDKLHAYEPQPYVELTHPQWSKNATIYEVNIRQYTPEGTFNAFASHLPRLKDLGVDILWLMPIQPIGEKNRKGERGSYYAVKDYQAVNPEFGTMDEFKSLVEQAHELGMYVILDWVANHSAWDNPLTINNSEWYTKDHNGSFQPTPWWDWTDIIDFDYENPQLRKYMTDSLIYWVKEANIDGYRADVAGFIPTNFWDTVRFELDKIKPVFMLAEWDARDLHKKAFDMTYAWELHDTLVDVNKGNGDASTVYSHFAHALSAWPDNAIKMNFVDNHDKNSWEESMFARHGKYLNAGIVLTVTAEGMPLIYSGQEAGLDRPLAFFEKDEITWKAHPVGDLYKQLFKLKHKNQALWNGNWGGKMIPVPNNNSKAIFSFARQKAEDKVFVVINFSDKAQSVSFNETIQLGEYTEYFSNKATVINADTQLSVPAYGYKVFVK</sequence>
<dbReference type="EMBL" id="JBAKAX010000001">
    <property type="protein sequence ID" value="MEL0603138.1"/>
    <property type="molecule type" value="Genomic_DNA"/>
</dbReference>
<accession>A0ACC6R261</accession>
<name>A0ACC6R261_9GAMM</name>
<proteinExistence type="predicted"/>
<gene>
    <name evidence="1" type="ORF">V6250_03100</name>
</gene>
<protein>
    <submittedName>
        <fullName evidence="1">Alpha-amylase family glycosyl hydrolase</fullName>
    </submittedName>
</protein>
<evidence type="ECO:0000313" key="1">
    <source>
        <dbReference type="EMBL" id="MEL0603138.1"/>
    </source>
</evidence>
<reference evidence="1" key="1">
    <citation type="submission" date="2024-02" db="EMBL/GenBank/DDBJ databases">
        <title>Bacteria isolated from the canopy kelp, Nereocystis luetkeana.</title>
        <authorList>
            <person name="Pfister C.A."/>
            <person name="Younker I.T."/>
            <person name="Light S.H."/>
        </authorList>
    </citation>
    <scope>NUCLEOTIDE SEQUENCE</scope>
    <source>
        <strain evidence="1">TN.2.01</strain>
    </source>
</reference>
<organism evidence="1 2">
    <name type="scientific">Pseudoalteromonas undina</name>
    <dbReference type="NCBI Taxonomy" id="43660"/>
    <lineage>
        <taxon>Bacteria</taxon>
        <taxon>Pseudomonadati</taxon>
        <taxon>Pseudomonadota</taxon>
        <taxon>Gammaproteobacteria</taxon>
        <taxon>Alteromonadales</taxon>
        <taxon>Pseudoalteromonadaceae</taxon>
        <taxon>Pseudoalteromonas</taxon>
    </lineage>
</organism>